<dbReference type="AlphaFoldDB" id="A0A317SMW0"/>
<dbReference type="EMBL" id="PYWC01000042">
    <property type="protein sequence ID" value="PWW75802.1"/>
    <property type="molecule type" value="Genomic_DNA"/>
</dbReference>
<organism evidence="1 2">
    <name type="scientific">Tuber magnatum</name>
    <name type="common">white Piedmont truffle</name>
    <dbReference type="NCBI Taxonomy" id="42249"/>
    <lineage>
        <taxon>Eukaryota</taxon>
        <taxon>Fungi</taxon>
        <taxon>Dikarya</taxon>
        <taxon>Ascomycota</taxon>
        <taxon>Pezizomycotina</taxon>
        <taxon>Pezizomycetes</taxon>
        <taxon>Pezizales</taxon>
        <taxon>Tuberaceae</taxon>
        <taxon>Tuber</taxon>
    </lineage>
</organism>
<dbReference type="OrthoDB" id="442176at2759"/>
<proteinExistence type="predicted"/>
<accession>A0A317SMW0</accession>
<evidence type="ECO:0000313" key="2">
    <source>
        <dbReference type="Proteomes" id="UP000246991"/>
    </source>
</evidence>
<dbReference type="Proteomes" id="UP000246991">
    <property type="component" value="Unassembled WGS sequence"/>
</dbReference>
<sequence>MARYVVYRRFNFLPNAIPALSTNTTYMPPFKSIVQSGPSMFRDVYYDLASKGFTSNGVILRTRNGIWKIMEQKPDTFPTFEHRNFNLKREIIDRVEIHKFINERLALETGNIDSDGIQGGPLPTSPTFNFALEIQAEMEVRRTSYLIDGKITVHLDKIIESGYQIGMIEEVIEVEKDVPYSAVLGLAQERRKAVDGMMNQYHWFFRRLPEDEHPIDGKLVVYLEDKESGHKYNP</sequence>
<protein>
    <recommendedName>
        <fullName evidence="3">CYTH domain-containing protein</fullName>
    </recommendedName>
</protein>
<dbReference type="SUPFAM" id="SSF55154">
    <property type="entry name" value="CYTH-like phosphatases"/>
    <property type="match status" value="1"/>
</dbReference>
<name>A0A317SMW0_9PEZI</name>
<evidence type="ECO:0000313" key="1">
    <source>
        <dbReference type="EMBL" id="PWW75802.1"/>
    </source>
</evidence>
<evidence type="ECO:0008006" key="3">
    <source>
        <dbReference type="Google" id="ProtNLM"/>
    </source>
</evidence>
<gene>
    <name evidence="1" type="ORF">C7212DRAFT_364509</name>
</gene>
<keyword evidence="2" id="KW-1185">Reference proteome</keyword>
<dbReference type="Gene3D" id="2.40.320.10">
    <property type="entry name" value="Hypothetical Protein Pfu-838710-001"/>
    <property type="match status" value="1"/>
</dbReference>
<reference evidence="1 2" key="1">
    <citation type="submission" date="2018-03" db="EMBL/GenBank/DDBJ databases">
        <title>Genomes of Pezizomycetes fungi and the evolution of truffles.</title>
        <authorList>
            <person name="Murat C."/>
            <person name="Payen T."/>
            <person name="Noel B."/>
            <person name="Kuo A."/>
            <person name="Martin F.M."/>
        </authorList>
    </citation>
    <scope>NUCLEOTIDE SEQUENCE [LARGE SCALE GENOMIC DNA]</scope>
    <source>
        <strain evidence="1">091103-1</strain>
    </source>
</reference>
<dbReference type="InterPro" id="IPR033469">
    <property type="entry name" value="CYTH-like_dom_sf"/>
</dbReference>
<comment type="caution">
    <text evidence="1">The sequence shown here is derived from an EMBL/GenBank/DDBJ whole genome shotgun (WGS) entry which is preliminary data.</text>
</comment>